<sequence length="349" mass="39248">MVIWFIDQAMREFANFHDGSKRPSLGYLRQLARRISMEPQTIQRTTPSAPSDRIGHRKAKANGLDLHYLIAGEGPAILLLHGFPQHSLMWRRVLATLASDHKVIAPDLRGTGGTTITPAGYDKRTMAADVQQLLSQLDLQHIDVVGYDHGAGVAYQLAARYPGLVQRLCVIEYALPGFGYEQEMAPRPDRNAGSAWQLGFFTIPEVAEHFIRGRERDLLTWFFWHAACNPSAVTPEDFEEYVRQISKPGALRAGINYYAAVWQDMEDHKEASRTRLNIPILALGGECSYGEHVFDAWEPLAHDVRGGLIRDAGHWPADENPAEVARLLLDFFQRRDEPPNPERAPGSRH</sequence>
<evidence type="ECO:0000313" key="3">
    <source>
        <dbReference type="EMBL" id="TYL84011.1"/>
    </source>
</evidence>
<gene>
    <name evidence="3" type="ORF">FXB38_16405</name>
</gene>
<feature type="domain" description="AB hydrolase-1" evidence="2">
    <location>
        <begin position="75"/>
        <end position="321"/>
    </location>
</feature>
<keyword evidence="4" id="KW-1185">Reference proteome</keyword>
<dbReference type="Pfam" id="PF00561">
    <property type="entry name" value="Abhydrolase_1"/>
    <property type="match status" value="1"/>
</dbReference>
<evidence type="ECO:0000259" key="2">
    <source>
        <dbReference type="Pfam" id="PF00561"/>
    </source>
</evidence>
<dbReference type="GO" id="GO:0016787">
    <property type="term" value="F:hydrolase activity"/>
    <property type="evidence" value="ECO:0007669"/>
    <property type="project" value="UniProtKB-KW"/>
</dbReference>
<dbReference type="RefSeq" id="WP_148751900.1">
    <property type="nucleotide sequence ID" value="NZ_VSSR01000024.1"/>
</dbReference>
<comment type="caution">
    <text evidence="3">The sequence shown here is derived from an EMBL/GenBank/DDBJ whole genome shotgun (WGS) entry which is preliminary data.</text>
</comment>
<dbReference type="EMBL" id="VSSR01000024">
    <property type="protein sequence ID" value="TYL84011.1"/>
    <property type="molecule type" value="Genomic_DNA"/>
</dbReference>
<dbReference type="Proteomes" id="UP000324853">
    <property type="component" value="Unassembled WGS sequence"/>
</dbReference>
<dbReference type="PRINTS" id="PR00412">
    <property type="entry name" value="EPOXHYDRLASE"/>
</dbReference>
<reference evidence="3 4" key="1">
    <citation type="submission" date="2019-08" db="EMBL/GenBank/DDBJ databases">
        <title>Bradyrhizobium hipponensis sp. nov., a rhizobium isolated from a Lupinus angustifolius root nodule in Tunisia.</title>
        <authorList>
            <person name="Off K."/>
            <person name="Rejili M."/>
            <person name="Mars M."/>
            <person name="Brachmann A."/>
            <person name="Marin M."/>
        </authorList>
    </citation>
    <scope>NUCLEOTIDE SEQUENCE [LARGE SCALE GENOMIC DNA]</scope>
    <source>
        <strain evidence="3 4">CTAW11</strain>
    </source>
</reference>
<dbReference type="InterPro" id="IPR000639">
    <property type="entry name" value="Epox_hydrolase-like"/>
</dbReference>
<keyword evidence="1 3" id="KW-0378">Hydrolase</keyword>
<dbReference type="OrthoDB" id="9812774at2"/>
<dbReference type="Gene3D" id="3.40.50.1820">
    <property type="entry name" value="alpha/beta hydrolase"/>
    <property type="match status" value="1"/>
</dbReference>
<evidence type="ECO:0000313" key="4">
    <source>
        <dbReference type="Proteomes" id="UP000324853"/>
    </source>
</evidence>
<protein>
    <submittedName>
        <fullName evidence="3">Alpha/beta hydrolase</fullName>
    </submittedName>
</protein>
<dbReference type="PANTHER" id="PTHR43329">
    <property type="entry name" value="EPOXIDE HYDROLASE"/>
    <property type="match status" value="1"/>
</dbReference>
<dbReference type="AlphaFoldDB" id="A0A5S4WTS2"/>
<accession>A0A5S4WTS2</accession>
<dbReference type="SUPFAM" id="SSF53474">
    <property type="entry name" value="alpha/beta-Hydrolases"/>
    <property type="match status" value="1"/>
</dbReference>
<dbReference type="InterPro" id="IPR000073">
    <property type="entry name" value="AB_hydrolase_1"/>
</dbReference>
<name>A0A5S4WTS2_9BRAD</name>
<evidence type="ECO:0000256" key="1">
    <source>
        <dbReference type="ARBA" id="ARBA00022801"/>
    </source>
</evidence>
<organism evidence="3 4">
    <name type="scientific">Bradyrhizobium cytisi</name>
    <dbReference type="NCBI Taxonomy" id="515489"/>
    <lineage>
        <taxon>Bacteria</taxon>
        <taxon>Pseudomonadati</taxon>
        <taxon>Pseudomonadota</taxon>
        <taxon>Alphaproteobacteria</taxon>
        <taxon>Hyphomicrobiales</taxon>
        <taxon>Nitrobacteraceae</taxon>
        <taxon>Bradyrhizobium</taxon>
    </lineage>
</organism>
<proteinExistence type="predicted"/>
<dbReference type="InterPro" id="IPR029058">
    <property type="entry name" value="AB_hydrolase_fold"/>
</dbReference>
<dbReference type="PRINTS" id="PR00111">
    <property type="entry name" value="ABHYDROLASE"/>
</dbReference>